<dbReference type="InterPro" id="IPR006439">
    <property type="entry name" value="HAD-SF_hydro_IA"/>
</dbReference>
<dbReference type="PANTHER" id="PTHR46470:SF4">
    <property type="entry name" value="5-AMINO-6-(5-PHOSPHO-D-RIBITYLAMINO)URACIL PHOSPHATASE YIGB"/>
    <property type="match status" value="1"/>
</dbReference>
<dbReference type="EMBL" id="JQSG02000001">
    <property type="protein sequence ID" value="OBS10975.1"/>
    <property type="molecule type" value="Genomic_DNA"/>
</dbReference>
<dbReference type="Proteomes" id="UP000029273">
    <property type="component" value="Unassembled WGS sequence"/>
</dbReference>
<evidence type="ECO:0000313" key="5">
    <source>
        <dbReference type="Proteomes" id="UP000029273"/>
    </source>
</evidence>
<dbReference type="NCBIfam" id="TIGR01509">
    <property type="entry name" value="HAD-SF-IA-v3"/>
    <property type="match status" value="1"/>
</dbReference>
<dbReference type="SFLD" id="SFLDG01129">
    <property type="entry name" value="C1.5:_HAD__Beta-PGM__Phosphata"/>
    <property type="match status" value="1"/>
</dbReference>
<dbReference type="InterPro" id="IPR051400">
    <property type="entry name" value="HAD-like_hydrolase"/>
</dbReference>
<dbReference type="GO" id="GO:0009231">
    <property type="term" value="P:riboflavin biosynthetic process"/>
    <property type="evidence" value="ECO:0007669"/>
    <property type="project" value="TreeGrafter"/>
</dbReference>
<evidence type="ECO:0000313" key="4">
    <source>
        <dbReference type="EMBL" id="OBS10975.1"/>
    </source>
</evidence>
<comment type="cofactor">
    <cofactor evidence="1">
        <name>Mg(2+)</name>
        <dbReference type="ChEBI" id="CHEBI:18420"/>
    </cofactor>
</comment>
<dbReference type="InterPro" id="IPR023214">
    <property type="entry name" value="HAD_sf"/>
</dbReference>
<dbReference type="SFLD" id="SFLDS00003">
    <property type="entry name" value="Haloacid_Dehalogenase"/>
    <property type="match status" value="1"/>
</dbReference>
<dbReference type="InterPro" id="IPR036412">
    <property type="entry name" value="HAD-like_sf"/>
</dbReference>
<organism evidence="4 5">
    <name type="scientific">Acidihalobacter prosperus</name>
    <dbReference type="NCBI Taxonomy" id="160660"/>
    <lineage>
        <taxon>Bacteria</taxon>
        <taxon>Pseudomonadati</taxon>
        <taxon>Pseudomonadota</taxon>
        <taxon>Gammaproteobacteria</taxon>
        <taxon>Chromatiales</taxon>
        <taxon>Ectothiorhodospiraceae</taxon>
        <taxon>Acidihalobacter</taxon>
    </lineage>
</organism>
<keyword evidence="2 4" id="KW-0378">Hydrolase</keyword>
<dbReference type="Pfam" id="PF00702">
    <property type="entry name" value="Hydrolase"/>
    <property type="match status" value="1"/>
</dbReference>
<dbReference type="AlphaFoldDB" id="A0A1A6C8V0"/>
<dbReference type="NCBIfam" id="TIGR01549">
    <property type="entry name" value="HAD-SF-IA-v1"/>
    <property type="match status" value="1"/>
</dbReference>
<keyword evidence="3" id="KW-0460">Magnesium</keyword>
<name>A0A1A6C8V0_9GAMM</name>
<proteinExistence type="predicted"/>
<dbReference type="GO" id="GO:0016787">
    <property type="term" value="F:hydrolase activity"/>
    <property type="evidence" value="ECO:0007669"/>
    <property type="project" value="UniProtKB-KW"/>
</dbReference>
<gene>
    <name evidence="4" type="ORF">Thpro_020691</name>
</gene>
<dbReference type="Gene3D" id="1.20.120.1600">
    <property type="match status" value="1"/>
</dbReference>
<evidence type="ECO:0000256" key="2">
    <source>
        <dbReference type="ARBA" id="ARBA00022801"/>
    </source>
</evidence>
<protein>
    <submittedName>
        <fullName evidence="4">FMN hydrolase</fullName>
    </submittedName>
</protein>
<dbReference type="PRINTS" id="PR00413">
    <property type="entry name" value="HADHALOGNASE"/>
</dbReference>
<dbReference type="SUPFAM" id="SSF56784">
    <property type="entry name" value="HAD-like"/>
    <property type="match status" value="1"/>
</dbReference>
<keyword evidence="5" id="KW-1185">Reference proteome</keyword>
<dbReference type="PANTHER" id="PTHR46470">
    <property type="entry name" value="N-ACYLNEURAMINATE-9-PHOSPHATASE"/>
    <property type="match status" value="1"/>
</dbReference>
<evidence type="ECO:0000256" key="1">
    <source>
        <dbReference type="ARBA" id="ARBA00001946"/>
    </source>
</evidence>
<accession>A0A1A6C8V0</accession>
<dbReference type="OrthoDB" id="367448at2"/>
<dbReference type="STRING" id="160660.BJI67_06645"/>
<sequence>MAIRCITFDLDDTLWDCEPVIAAAEARFHAWLEAHCPALARHYDLDGLVRHRVDYFQRFPALHHDLTRLRKQWLAALSEAHGHADDWVEEGFRVFWLARNEVELYREAAELLEGLRDRYRVGAITNGNADVHHIGVGHYFDFVITAAEAGSAKPSPGIFRQAIEAAGVPAAACLHVGDNPHADVQGARAQGMRTVWVNAAGASWPAGDPRPDATVRHVGELAALLARWA</sequence>
<evidence type="ECO:0000256" key="3">
    <source>
        <dbReference type="ARBA" id="ARBA00022842"/>
    </source>
</evidence>
<comment type="caution">
    <text evidence="4">The sequence shown here is derived from an EMBL/GenBank/DDBJ whole genome shotgun (WGS) entry which is preliminary data.</text>
</comment>
<dbReference type="Gene3D" id="3.40.50.1000">
    <property type="entry name" value="HAD superfamily/HAD-like"/>
    <property type="match status" value="1"/>
</dbReference>
<reference evidence="4 5" key="1">
    <citation type="journal article" date="2014" name="Genome Announc.">
        <title>Draft Genome Sequence of the Iron-Oxidizing, Acidophilic, and Halotolerant 'Thiobacillus prosperus' Type Strain DSM 5130.</title>
        <authorList>
            <person name="Ossandon F.J."/>
            <person name="Cardenas J.P."/>
            <person name="Corbett M."/>
            <person name="Quatrini R."/>
            <person name="Holmes D.S."/>
            <person name="Watkin E."/>
        </authorList>
    </citation>
    <scope>NUCLEOTIDE SEQUENCE [LARGE SCALE GENOMIC DNA]</scope>
    <source>
        <strain evidence="4 5">DSM 5130</strain>
    </source>
</reference>
<dbReference type="RefSeq" id="WP_065089216.1">
    <property type="nucleotide sequence ID" value="NZ_JQSG02000001.1"/>
</dbReference>